<keyword evidence="3" id="KW-0963">Cytoplasm</keyword>
<evidence type="ECO:0000256" key="6">
    <source>
        <dbReference type="SAM" id="MobiDB-lite"/>
    </source>
</evidence>
<evidence type="ECO:0000256" key="4">
    <source>
        <dbReference type="ARBA" id="ARBA00023054"/>
    </source>
</evidence>
<dbReference type="Gene3D" id="1.20.5.1000">
    <property type="entry name" value="arf6 gtpase in complex with a specific effector, jip4"/>
    <property type="match status" value="1"/>
</dbReference>
<dbReference type="InterPro" id="IPR039911">
    <property type="entry name" value="JIP3/JIP4"/>
</dbReference>
<comment type="similarity">
    <text evidence="2">Belongs to the JIP scaffold family.</text>
</comment>
<dbReference type="Proteomes" id="UP001359485">
    <property type="component" value="Unassembled WGS sequence"/>
</dbReference>
<dbReference type="Gene3D" id="1.20.58.1770">
    <property type="match status" value="1"/>
</dbReference>
<name>A0ABR1ASM5_POLSC</name>
<feature type="coiled-coil region" evidence="5">
    <location>
        <begin position="67"/>
        <end position="115"/>
    </location>
</feature>
<accession>A0ABR1ASM5</accession>
<evidence type="ECO:0000313" key="10">
    <source>
        <dbReference type="Proteomes" id="UP001359485"/>
    </source>
</evidence>
<feature type="region of interest" description="Disordered" evidence="6">
    <location>
        <begin position="1129"/>
        <end position="1154"/>
    </location>
</feature>
<dbReference type="Pfam" id="PF09744">
    <property type="entry name" value="RH1"/>
    <property type="match status" value="1"/>
</dbReference>
<dbReference type="Pfam" id="PF16471">
    <property type="entry name" value="JIP_LZII"/>
    <property type="match status" value="1"/>
</dbReference>
<keyword evidence="4 5" id="KW-0175">Coiled coil</keyword>
<evidence type="ECO:0000313" key="9">
    <source>
        <dbReference type="EMBL" id="KAK6626853.1"/>
    </source>
</evidence>
<dbReference type="Gene3D" id="2.130.10.10">
    <property type="entry name" value="YVTN repeat-like/Quinoprotein amine dehydrogenase"/>
    <property type="match status" value="1"/>
</dbReference>
<evidence type="ECO:0000259" key="8">
    <source>
        <dbReference type="PROSITE" id="PS51777"/>
    </source>
</evidence>
<dbReference type="InterPro" id="IPR034743">
    <property type="entry name" value="RH1"/>
</dbReference>
<evidence type="ECO:0008006" key="11">
    <source>
        <dbReference type="Google" id="ProtNLM"/>
    </source>
</evidence>
<reference evidence="9 10" key="1">
    <citation type="submission" date="2023-09" db="EMBL/GenBank/DDBJ databases">
        <title>Genomes of two closely related lineages of the louse Polyplax serrata with different host specificities.</title>
        <authorList>
            <person name="Martinu J."/>
            <person name="Tarabai H."/>
            <person name="Stefka J."/>
            <person name="Hypsa V."/>
        </authorList>
    </citation>
    <scope>NUCLEOTIDE SEQUENCE [LARGE SCALE GENOMIC DNA]</scope>
    <source>
        <strain evidence="9">98ZLc_SE</strain>
    </source>
</reference>
<evidence type="ECO:0000256" key="3">
    <source>
        <dbReference type="ARBA" id="ARBA00022490"/>
    </source>
</evidence>
<keyword evidence="10" id="KW-1185">Reference proteome</keyword>
<evidence type="ECO:0000256" key="5">
    <source>
        <dbReference type="SAM" id="Coils"/>
    </source>
</evidence>
<evidence type="ECO:0000256" key="1">
    <source>
        <dbReference type="ARBA" id="ARBA00004496"/>
    </source>
</evidence>
<dbReference type="InterPro" id="IPR034744">
    <property type="entry name" value="RH2"/>
</dbReference>
<dbReference type="Pfam" id="PF19056">
    <property type="entry name" value="WD40_2"/>
    <property type="match status" value="1"/>
</dbReference>
<dbReference type="InterPro" id="IPR011047">
    <property type="entry name" value="Quinoprotein_ADH-like_sf"/>
</dbReference>
<organism evidence="9 10">
    <name type="scientific">Polyplax serrata</name>
    <name type="common">Common mouse louse</name>
    <dbReference type="NCBI Taxonomy" id="468196"/>
    <lineage>
        <taxon>Eukaryota</taxon>
        <taxon>Metazoa</taxon>
        <taxon>Ecdysozoa</taxon>
        <taxon>Arthropoda</taxon>
        <taxon>Hexapoda</taxon>
        <taxon>Insecta</taxon>
        <taxon>Pterygota</taxon>
        <taxon>Neoptera</taxon>
        <taxon>Paraneoptera</taxon>
        <taxon>Psocodea</taxon>
        <taxon>Troctomorpha</taxon>
        <taxon>Phthiraptera</taxon>
        <taxon>Anoplura</taxon>
        <taxon>Polyplacidae</taxon>
        <taxon>Polyplax</taxon>
    </lineage>
</organism>
<dbReference type="PANTHER" id="PTHR13886">
    <property type="entry name" value="JNK/SAPK-ASSOCIATED PROTEIN"/>
    <property type="match status" value="1"/>
</dbReference>
<gene>
    <name evidence="9" type="ORF">RUM44_009330</name>
</gene>
<dbReference type="PROSITE" id="PS51777">
    <property type="entry name" value="RH2"/>
    <property type="match status" value="1"/>
</dbReference>
<feature type="region of interest" description="Disordered" evidence="6">
    <location>
        <begin position="261"/>
        <end position="298"/>
    </location>
</feature>
<comment type="caution">
    <text evidence="9">The sequence shown here is derived from an EMBL/GenBank/DDBJ whole genome shotgun (WGS) entry which is preliminary data.</text>
</comment>
<evidence type="ECO:0000256" key="2">
    <source>
        <dbReference type="ARBA" id="ARBA00009866"/>
    </source>
</evidence>
<dbReference type="EMBL" id="JAWJWF010000045">
    <property type="protein sequence ID" value="KAK6626853.1"/>
    <property type="molecule type" value="Genomic_DNA"/>
</dbReference>
<evidence type="ECO:0000259" key="7">
    <source>
        <dbReference type="PROSITE" id="PS51776"/>
    </source>
</evidence>
<sequence length="1175" mass="131789">MDSDQEVVYRTNEESHIVMSEKVQSLAGSIYQEFEKMIAKYDHDVVKDLMPLVVNVLECLDMSYTENQDNEVELELLREDNEQLVTQYEREKQLRKSSEQKLLEVEDAVEDERKDLGCKIESLESIVRMLELKAKNSSDHVFRLEEKENEMKKEYAKLHERYTELFKTHVDYMERTKLLMSTNERMEPQSNKSTRHLSFGNAAMNRSSGPVSFGFQSLEELKDFNSLEELMPGSPPDSTNSNTSLRNELNESQDMNAEDSIADVHKPSSNSKSDSPDIELPEDAPPAVTSKSTTKMEQRSRNLLYQELSFQDNDVSVEADDSGEITGSLVHPGEYASSGMGKEIENLITENNELLATKNALNIVKDDLIVRVDELTSEQEILREEIKSLHAVNGRLKQKIQGMEEDLKKAKEDATKQSKTNKSDDEDEDVPMAQRKRFTRVEMARVLMERNQYKERFLELQDAVRYTETLRASRSDISMNKQKDRQSIWKYFGNLFRISGEREIPARKPNNLYYGGSNYQVMSLAPVRENEEKRRVDFVDGGNLSLRESRSEPAVGNFGFSLFGNNPENESEKMAQRRAIERKEQYRQVRAHVRKDGDRLQAYGWSLPGKMNPNAVHETGNRSHIPVPVPIYCQPLAVSDPSMKVWCAAGVNLTGGKTKDGGSIVGASVFYSKTDSPEKETEALPSDDSEPHITELEEELKEAKKIREESETLEQRLSSLVWICTSSKNESRVTVIDATNPSNILETFTASSSLILCIASVPGAIEADYGDDNESNNNIIIEDKTTDSNATDAENNDENSNLGKISCVACENVTDQKEESKTENEGNSVLPEKMSSVMPTIWIGAHGGSLYVHSAIGQWSKCIHSVKMPDSVSCIVHSNGRVLVALANGLVAVFRRGSDAQWCMDNYHTVHLGSPDNAVKCMAVVHNTVWCGYKNKIHVLDPVSLVLKKSLEAHPRKESQVRQLAWLGDGVWVSIRLDSTLRLFHAYTYQHLQDVDIEPYVSKMLGTGKLGFSFVRITALLISTSRLWIGTGNGVIISVPLSENTSGVVNPGSVVKGPGAVVRVYTDSTSDKVLPGSFIPFCSMAQAQLSFHGHREAVKFFIAVPGTKPGVANTNMLVMSGGEGYIDFRLGDTSDEESNPAKERNMNDESSNYDYSRDRKGDFGHLIIWQVPIIT</sequence>
<dbReference type="InterPro" id="IPR015943">
    <property type="entry name" value="WD40/YVTN_repeat-like_dom_sf"/>
</dbReference>
<dbReference type="InterPro" id="IPR032486">
    <property type="entry name" value="JIP_LZII"/>
</dbReference>
<dbReference type="SUPFAM" id="SSF50998">
    <property type="entry name" value="Quinoprotein alcohol dehydrogenase-like"/>
    <property type="match status" value="1"/>
</dbReference>
<dbReference type="PANTHER" id="PTHR13886:SF4">
    <property type="entry name" value="JNK-INTERACTING PROTEIN 3"/>
    <property type="match status" value="1"/>
</dbReference>
<feature type="region of interest" description="Disordered" evidence="6">
    <location>
        <begin position="406"/>
        <end position="434"/>
    </location>
</feature>
<feature type="domain" description="RH2" evidence="8">
    <location>
        <begin position="435"/>
        <end position="504"/>
    </location>
</feature>
<protein>
    <recommendedName>
        <fullName evidence="11">JNK-interacting protein 3</fullName>
    </recommendedName>
</protein>
<dbReference type="PROSITE" id="PS51776">
    <property type="entry name" value="RH1"/>
    <property type="match status" value="1"/>
</dbReference>
<feature type="domain" description="RH1" evidence="7">
    <location>
        <begin position="6"/>
        <end position="94"/>
    </location>
</feature>
<feature type="compositionally biased region" description="Basic and acidic residues" evidence="6">
    <location>
        <begin position="406"/>
        <end position="416"/>
    </location>
</feature>
<proteinExistence type="inferred from homology"/>
<comment type="subcellular location">
    <subcellularLocation>
        <location evidence="1">Cytoplasm</location>
    </subcellularLocation>
</comment>